<feature type="compositionally biased region" description="Polar residues" evidence="1">
    <location>
        <begin position="858"/>
        <end position="870"/>
    </location>
</feature>
<feature type="region of interest" description="Disordered" evidence="1">
    <location>
        <begin position="985"/>
        <end position="1013"/>
    </location>
</feature>
<protein>
    <submittedName>
        <fullName evidence="2">Uncharacterized protein</fullName>
    </submittedName>
</protein>
<dbReference type="EMBL" id="SGPL01000237">
    <property type="protein sequence ID" value="THH14959.1"/>
    <property type="molecule type" value="Genomic_DNA"/>
</dbReference>
<evidence type="ECO:0000313" key="2">
    <source>
        <dbReference type="EMBL" id="THH14959.1"/>
    </source>
</evidence>
<feature type="region of interest" description="Disordered" evidence="1">
    <location>
        <begin position="434"/>
        <end position="482"/>
    </location>
</feature>
<feature type="region of interest" description="Disordered" evidence="1">
    <location>
        <begin position="238"/>
        <end position="270"/>
    </location>
</feature>
<feature type="region of interest" description="Disordered" evidence="1">
    <location>
        <begin position="641"/>
        <end position="670"/>
    </location>
</feature>
<feature type="compositionally biased region" description="Basic and acidic residues" evidence="1">
    <location>
        <begin position="694"/>
        <end position="716"/>
    </location>
</feature>
<dbReference type="OrthoDB" id="3357948at2759"/>
<feature type="compositionally biased region" description="Polar residues" evidence="1">
    <location>
        <begin position="161"/>
        <end position="172"/>
    </location>
</feature>
<proteinExistence type="predicted"/>
<feature type="region of interest" description="Disordered" evidence="1">
    <location>
        <begin position="1"/>
        <end position="34"/>
    </location>
</feature>
<reference evidence="2 3" key="1">
    <citation type="submission" date="2019-02" db="EMBL/GenBank/DDBJ databases">
        <title>Genome sequencing of the rare red list fungi Bondarzewia mesenterica.</title>
        <authorList>
            <person name="Buettner E."/>
            <person name="Kellner H."/>
        </authorList>
    </citation>
    <scope>NUCLEOTIDE SEQUENCE [LARGE SCALE GENOMIC DNA]</scope>
    <source>
        <strain evidence="2 3">DSM 108281</strain>
    </source>
</reference>
<feature type="region of interest" description="Disordered" evidence="1">
    <location>
        <begin position="831"/>
        <end position="872"/>
    </location>
</feature>
<feature type="compositionally biased region" description="Low complexity" evidence="1">
    <location>
        <begin position="785"/>
        <end position="799"/>
    </location>
</feature>
<dbReference type="AlphaFoldDB" id="A0A4S4LRJ0"/>
<name>A0A4S4LRJ0_9AGAM</name>
<feature type="region of interest" description="Disordered" evidence="1">
    <location>
        <begin position="683"/>
        <end position="812"/>
    </location>
</feature>
<feature type="compositionally biased region" description="Low complexity" evidence="1">
    <location>
        <begin position="25"/>
        <end position="34"/>
    </location>
</feature>
<feature type="region of interest" description="Disordered" evidence="1">
    <location>
        <begin position="87"/>
        <end position="218"/>
    </location>
</feature>
<feature type="compositionally biased region" description="Basic and acidic residues" evidence="1">
    <location>
        <begin position="204"/>
        <end position="214"/>
    </location>
</feature>
<feature type="compositionally biased region" description="Basic and acidic residues" evidence="1">
    <location>
        <begin position="456"/>
        <end position="477"/>
    </location>
</feature>
<evidence type="ECO:0000256" key="1">
    <source>
        <dbReference type="SAM" id="MobiDB-lite"/>
    </source>
</evidence>
<dbReference type="Proteomes" id="UP000310158">
    <property type="component" value="Unassembled WGS sequence"/>
</dbReference>
<comment type="caution">
    <text evidence="2">The sequence shown here is derived from an EMBL/GenBank/DDBJ whole genome shotgun (WGS) entry which is preliminary data.</text>
</comment>
<feature type="compositionally biased region" description="Polar residues" evidence="1">
    <location>
        <begin position="653"/>
        <end position="669"/>
    </location>
</feature>
<feature type="compositionally biased region" description="Basic residues" evidence="1">
    <location>
        <begin position="15"/>
        <end position="24"/>
    </location>
</feature>
<evidence type="ECO:0000313" key="3">
    <source>
        <dbReference type="Proteomes" id="UP000310158"/>
    </source>
</evidence>
<accession>A0A4S4LRJ0</accession>
<gene>
    <name evidence="2" type="ORF">EW146_g5439</name>
</gene>
<organism evidence="2 3">
    <name type="scientific">Bondarzewia mesenterica</name>
    <dbReference type="NCBI Taxonomy" id="1095465"/>
    <lineage>
        <taxon>Eukaryota</taxon>
        <taxon>Fungi</taxon>
        <taxon>Dikarya</taxon>
        <taxon>Basidiomycota</taxon>
        <taxon>Agaricomycotina</taxon>
        <taxon>Agaricomycetes</taxon>
        <taxon>Russulales</taxon>
        <taxon>Bondarzewiaceae</taxon>
        <taxon>Bondarzewia</taxon>
    </lineage>
</organism>
<feature type="compositionally biased region" description="Polar residues" evidence="1">
    <location>
        <begin position="732"/>
        <end position="784"/>
    </location>
</feature>
<sequence>MTSSTRPLPYPSAKLARRPFHTHTHSIASSVSSRRTSLPALHLHSITTRATTLASAAPPQIMTDNTENIMTIHDYDTYSSLSSYTFGAASASPRPPHDSDMLSPLTVLPDPEGSEVSVDRTPRPSIFHPNNDADDDDDEEVFRRNRAKMRAIDDGQRRPSLPTNIYSSTRPSDGSVIGLVGPSNRRHGPGSAADVDTQSNPRKKIFDADPDTGHESGALDTDVEFEQLASDNAFQHTFRPDAQHSRANQQLRTRVPWDLSSDSESDADHQFDSYTVDPSERGQYGASPVTFAHTLRSDEDESLSGASDQVVSLSVVADGRRPSLPMAIPGRSPPAGAPTFEHADAGGLREREGSIVTLRRPSRSLDDDLRTVNAGMSGPVALATSEPMSRADWRAFENEFDARQEQASGTGDAYEGLNLDYILSAGAMGIPGSRRSSNSFMMPLPVSPSKGKGKEKRKDKDKGKGKEKRKGKEREDADALGFGQWASAAGPASASAVAEIAPWAVEAGQGRRPSTVTLGDDTFTGHVKKFDAGYNLRKAEWSFVHELSTGPPLHSASMRRDDDGGSGSPIMQEIWRCAQIGRMRLDRLSVLTSDPNKLPQQRLNVQHIVDTLSRNTLGGPSSIIHKHSKAAAFSIFRHHGLLDPRPPGVPRSEGSTQGPHGSLPTSNSILLAPKRVQVQYTSTKSTKLLSTHGLLDEREATRGQNKERGSESRKSTPDPPPLSSTSSSTHSGQQILSRSGASGKTTRPSTASSTAGSQIPSVSGHSSFDITPSIATVHQSNPPQTSGTRTTASTTPSHTSDSDSDSDDSGPQIVRTSHAEAFATLDRVSLEQYRSRHPPSPDSPPGVTGWLRRRMRGPSSSAIRSPQANFNPPWMTLAPRATQEQQERVIQGLNESFKDVGLLPSYRKKGGAGIGRKGHSKNGDVLTHVPDDSLYMLLPLWPRETDPVSASKEKVEGRTYLPPVDDRLYLLVYYVPFERDKRGAAKSEGFSSKKRSRSVSRRGEHGHPQSDSGRSIVLSSFRVIARLVAYADLRGSGVRLPSRGLSVAGDMTLAVQGIPSANLRDVHQDDFVIAVCLKREKGIDFVPEGLEKLGLCEPRVQPTFYGGALGTADPAMQVRDPDPDWEAMNAEPQALTAIGRAAVEMVWLGCMALTSFRGF</sequence>
<keyword evidence="3" id="KW-1185">Reference proteome</keyword>